<comment type="caution">
    <text evidence="1">The sequence shown here is derived from an EMBL/GenBank/DDBJ whole genome shotgun (WGS) entry which is preliminary data.</text>
</comment>
<gene>
    <name evidence="1" type="ORF">HNY73_006686</name>
</gene>
<sequence length="225" mass="25827">MSAISLPSCSYPPAYFSGTHLIIPSAAGIDLFTYATFTYPSLTEEEAEEKYGLKEQDIVSWNIPGNNYHNLLHFLLYKEENKMARYFSQFRSWEVYAELFSGNSSEEFVGRFQLPSEFLGTAFRSRKLFQFLRKTMYLTPVHSTSYIKKATFLFCRDPFPLIHQHAESLDADFGSLAPDFYEGPGAPYFRGAWLKLGKAVNLGMEEFAHALQELLCYYEAFCPPK</sequence>
<reference evidence="1" key="1">
    <citation type="journal article" date="2020" name="bioRxiv">
        <title>Chromosome-level reference genome of the European wasp spider Argiope bruennichi: a resource for studies on range expansion and evolutionary adaptation.</title>
        <authorList>
            <person name="Sheffer M.M."/>
            <person name="Hoppe A."/>
            <person name="Krehenwinkel H."/>
            <person name="Uhl G."/>
            <person name="Kuss A.W."/>
            <person name="Jensen L."/>
            <person name="Jensen C."/>
            <person name="Gillespie R.G."/>
            <person name="Hoff K.J."/>
            <person name="Prost S."/>
        </authorList>
    </citation>
    <scope>NUCLEOTIDE SEQUENCE</scope>
</reference>
<dbReference type="Proteomes" id="UP000807504">
    <property type="component" value="Unassembled WGS sequence"/>
</dbReference>
<reference evidence="1" key="2">
    <citation type="submission" date="2020-06" db="EMBL/GenBank/DDBJ databases">
        <authorList>
            <person name="Sheffer M."/>
        </authorList>
    </citation>
    <scope>NUCLEOTIDE SEQUENCE</scope>
</reference>
<organism evidence="1 2">
    <name type="scientific">Argiope bruennichi</name>
    <name type="common">Wasp spider</name>
    <name type="synonym">Aranea bruennichi</name>
    <dbReference type="NCBI Taxonomy" id="94029"/>
    <lineage>
        <taxon>Eukaryota</taxon>
        <taxon>Metazoa</taxon>
        <taxon>Ecdysozoa</taxon>
        <taxon>Arthropoda</taxon>
        <taxon>Chelicerata</taxon>
        <taxon>Arachnida</taxon>
        <taxon>Araneae</taxon>
        <taxon>Araneomorphae</taxon>
        <taxon>Entelegynae</taxon>
        <taxon>Araneoidea</taxon>
        <taxon>Araneidae</taxon>
        <taxon>Argiope</taxon>
    </lineage>
</organism>
<accession>A0A8T0FH62</accession>
<proteinExistence type="predicted"/>
<name>A0A8T0FH62_ARGBR</name>
<evidence type="ECO:0000313" key="1">
    <source>
        <dbReference type="EMBL" id="KAF8788670.1"/>
    </source>
</evidence>
<dbReference type="AlphaFoldDB" id="A0A8T0FH62"/>
<dbReference type="EMBL" id="JABXBU010000012">
    <property type="protein sequence ID" value="KAF8788670.1"/>
    <property type="molecule type" value="Genomic_DNA"/>
</dbReference>
<evidence type="ECO:0000313" key="2">
    <source>
        <dbReference type="Proteomes" id="UP000807504"/>
    </source>
</evidence>
<keyword evidence="2" id="KW-1185">Reference proteome</keyword>
<protein>
    <submittedName>
        <fullName evidence="1">Uncharacterized protein</fullName>
    </submittedName>
</protein>